<gene>
    <name evidence="1" type="ORF">S03H2_68360</name>
</gene>
<reference evidence="1" key="1">
    <citation type="journal article" date="2014" name="Front. Microbiol.">
        <title>High frequency of phylogenetically diverse reductive dehalogenase-homologous genes in deep subseafloor sedimentary metagenomes.</title>
        <authorList>
            <person name="Kawai M."/>
            <person name="Futagami T."/>
            <person name="Toyoda A."/>
            <person name="Takaki Y."/>
            <person name="Nishi S."/>
            <person name="Hori S."/>
            <person name="Arai W."/>
            <person name="Tsubouchi T."/>
            <person name="Morono Y."/>
            <person name="Uchiyama I."/>
            <person name="Ito T."/>
            <person name="Fujiyama A."/>
            <person name="Inagaki F."/>
            <person name="Takami H."/>
        </authorList>
    </citation>
    <scope>NUCLEOTIDE SEQUENCE</scope>
    <source>
        <strain evidence="1">Expedition CK06-06</strain>
    </source>
</reference>
<comment type="caution">
    <text evidence="1">The sequence shown here is derived from an EMBL/GenBank/DDBJ whole genome shotgun (WGS) entry which is preliminary data.</text>
</comment>
<accession>X1IM82</accession>
<sequence>MKLSFNSGVYCSEPTWLPSYSLDEVIKRLSIIGYDGIEIEAASPHAWPKYTDRNKREEIKKLLDERGMEVSSIC</sequence>
<dbReference type="SUPFAM" id="SSF51658">
    <property type="entry name" value="Xylose isomerase-like"/>
    <property type="match status" value="1"/>
</dbReference>
<proteinExistence type="predicted"/>
<dbReference type="InterPro" id="IPR036237">
    <property type="entry name" value="Xyl_isomerase-like_sf"/>
</dbReference>
<name>X1IM82_9ZZZZ</name>
<dbReference type="Gene3D" id="3.20.20.150">
    <property type="entry name" value="Divalent-metal-dependent TIM barrel enzymes"/>
    <property type="match status" value="1"/>
</dbReference>
<dbReference type="AlphaFoldDB" id="X1IM82"/>
<evidence type="ECO:0008006" key="2">
    <source>
        <dbReference type="Google" id="ProtNLM"/>
    </source>
</evidence>
<feature type="non-terminal residue" evidence="1">
    <location>
        <position position="74"/>
    </location>
</feature>
<evidence type="ECO:0000313" key="1">
    <source>
        <dbReference type="EMBL" id="GAH82827.1"/>
    </source>
</evidence>
<dbReference type="EMBL" id="BARU01044931">
    <property type="protein sequence ID" value="GAH82827.1"/>
    <property type="molecule type" value="Genomic_DNA"/>
</dbReference>
<protein>
    <recommendedName>
        <fullName evidence="2">Xylose isomerase-like TIM barrel domain-containing protein</fullName>
    </recommendedName>
</protein>
<organism evidence="1">
    <name type="scientific">marine sediment metagenome</name>
    <dbReference type="NCBI Taxonomy" id="412755"/>
    <lineage>
        <taxon>unclassified sequences</taxon>
        <taxon>metagenomes</taxon>
        <taxon>ecological metagenomes</taxon>
    </lineage>
</organism>